<reference evidence="1 2" key="1">
    <citation type="submission" date="2015-01" db="EMBL/GenBank/DDBJ databases">
        <authorList>
            <person name="Filippidou S."/>
            <person name="Jeanneret N."/>
            <person name="Russel-Delif L."/>
            <person name="Junier T."/>
            <person name="Wunderlin T."/>
            <person name="Molina V."/>
            <person name="Johnson S.L."/>
            <person name="Davenport K.W."/>
            <person name="Chain P.S."/>
            <person name="Dorador C."/>
            <person name="Junier P."/>
        </authorList>
    </citation>
    <scope>NUCLEOTIDE SEQUENCE [LARGE SCALE GENOMIC DNA]</scope>
    <source>
        <strain evidence="1 2">Et7/4</strain>
    </source>
</reference>
<evidence type="ECO:0000313" key="2">
    <source>
        <dbReference type="Proteomes" id="UP000032522"/>
    </source>
</evidence>
<dbReference type="AlphaFoldDB" id="A0A0D8BYZ9"/>
<dbReference type="EMBL" id="JYBP01000003">
    <property type="protein sequence ID" value="KJE28627.1"/>
    <property type="molecule type" value="Genomic_DNA"/>
</dbReference>
<proteinExistence type="predicted"/>
<name>A0A0D8BYZ9_GEOKU</name>
<accession>A0A0D8BYZ9</accession>
<protein>
    <submittedName>
        <fullName evidence="1">Uncharacterized protein</fullName>
    </submittedName>
</protein>
<dbReference type="Proteomes" id="UP000032522">
    <property type="component" value="Unassembled WGS sequence"/>
</dbReference>
<sequence length="32" mass="3520">MKQLIVAFLSLGLILGFSFDSFNKQCRGSIEG</sequence>
<gene>
    <name evidence="1" type="ORF">LG52_1960</name>
</gene>
<organism evidence="1 2">
    <name type="scientific">Geobacillus kaustophilus</name>
    <dbReference type="NCBI Taxonomy" id="1462"/>
    <lineage>
        <taxon>Bacteria</taxon>
        <taxon>Bacillati</taxon>
        <taxon>Bacillota</taxon>
        <taxon>Bacilli</taxon>
        <taxon>Bacillales</taxon>
        <taxon>Anoxybacillaceae</taxon>
        <taxon>Geobacillus</taxon>
        <taxon>Geobacillus thermoleovorans group</taxon>
    </lineage>
</organism>
<comment type="caution">
    <text evidence="1">The sequence shown here is derived from an EMBL/GenBank/DDBJ whole genome shotgun (WGS) entry which is preliminary data.</text>
</comment>
<evidence type="ECO:0000313" key="1">
    <source>
        <dbReference type="EMBL" id="KJE28627.1"/>
    </source>
</evidence>